<evidence type="ECO:0000313" key="6">
    <source>
        <dbReference type="Proteomes" id="UP000070456"/>
    </source>
</evidence>
<dbReference type="GO" id="GO:0003677">
    <property type="term" value="F:DNA binding"/>
    <property type="evidence" value="ECO:0007669"/>
    <property type="project" value="UniProtKB-KW"/>
</dbReference>
<evidence type="ECO:0000256" key="2">
    <source>
        <dbReference type="ARBA" id="ARBA00023125"/>
    </source>
</evidence>
<keyword evidence="1" id="KW-0805">Transcription regulation</keyword>
<proteinExistence type="predicted"/>
<keyword evidence="2" id="KW-0238">DNA-binding</keyword>
<dbReference type="PRINTS" id="PR00598">
    <property type="entry name" value="HTHMARR"/>
</dbReference>
<dbReference type="Pfam" id="PF12802">
    <property type="entry name" value="MarR_2"/>
    <property type="match status" value="1"/>
</dbReference>
<dbReference type="Gene3D" id="1.10.10.10">
    <property type="entry name" value="Winged helix-like DNA-binding domain superfamily/Winged helix DNA-binding domain"/>
    <property type="match status" value="1"/>
</dbReference>
<dbReference type="EMBL" id="LOEE01000028">
    <property type="protein sequence ID" value="KXG76155.1"/>
    <property type="molecule type" value="Genomic_DNA"/>
</dbReference>
<keyword evidence="3" id="KW-0804">Transcription</keyword>
<feature type="domain" description="HTH marR-type" evidence="4">
    <location>
        <begin position="7"/>
        <end position="143"/>
    </location>
</feature>
<dbReference type="InterPro" id="IPR000835">
    <property type="entry name" value="HTH_MarR-typ"/>
</dbReference>
<evidence type="ECO:0000256" key="1">
    <source>
        <dbReference type="ARBA" id="ARBA00023015"/>
    </source>
</evidence>
<gene>
    <name evidence="5" type="ORF">AN619_11120</name>
</gene>
<protein>
    <recommendedName>
        <fullName evidence="4">HTH marR-type domain-containing protein</fullName>
    </recommendedName>
</protein>
<dbReference type="RefSeq" id="WP_068555576.1">
    <property type="nucleotide sequence ID" value="NZ_LOEE01000028.1"/>
</dbReference>
<dbReference type="AlphaFoldDB" id="A0A140L6I0"/>
<dbReference type="PROSITE" id="PS50995">
    <property type="entry name" value="HTH_MARR_2"/>
    <property type="match status" value="1"/>
</dbReference>
<name>A0A140L6I0_9FIRM</name>
<sequence length="147" mass="16713">MNYNNHAQQLRELVKVLIRSLGILEKDEASCCGITLGQCHALVEVGKAKTISLNELAELLNLDSSTMSRTVNNLVNANLLERKMDESDRRYIQIQLTEEGKKIFQTIEESMEAYFHGVLQAIDESKRDQVMESLRLLIDAIKKNKCC</sequence>
<dbReference type="PANTHER" id="PTHR42756:SF1">
    <property type="entry name" value="TRANSCRIPTIONAL REPRESSOR OF EMRAB OPERON"/>
    <property type="match status" value="1"/>
</dbReference>
<comment type="caution">
    <text evidence="5">The sequence shown here is derived from an EMBL/GenBank/DDBJ whole genome shotgun (WGS) entry which is preliminary data.</text>
</comment>
<dbReference type="InterPro" id="IPR036388">
    <property type="entry name" value="WH-like_DNA-bd_sf"/>
</dbReference>
<dbReference type="OrthoDB" id="1853358at2"/>
<accession>A0A140L6I0</accession>
<dbReference type="GO" id="GO:0003700">
    <property type="term" value="F:DNA-binding transcription factor activity"/>
    <property type="evidence" value="ECO:0007669"/>
    <property type="project" value="InterPro"/>
</dbReference>
<dbReference type="InterPro" id="IPR036390">
    <property type="entry name" value="WH_DNA-bd_sf"/>
</dbReference>
<dbReference type="PANTHER" id="PTHR42756">
    <property type="entry name" value="TRANSCRIPTIONAL REGULATOR, MARR"/>
    <property type="match status" value="1"/>
</dbReference>
<dbReference type="PATRIC" id="fig|520762.4.peg.1241"/>
<dbReference type="Proteomes" id="UP000070456">
    <property type="component" value="Unassembled WGS sequence"/>
</dbReference>
<evidence type="ECO:0000259" key="4">
    <source>
        <dbReference type="PROSITE" id="PS50995"/>
    </source>
</evidence>
<reference evidence="5 6" key="1">
    <citation type="submission" date="2015-12" db="EMBL/GenBank/DDBJ databases">
        <title>Draft genome sequence of the thermoanaerobe Thermotalea metallivorans, an isolate from the runoff channel of the Great Artesian Basin, Australia.</title>
        <authorList>
            <person name="Patel B.K."/>
        </authorList>
    </citation>
    <scope>NUCLEOTIDE SEQUENCE [LARGE SCALE GENOMIC DNA]</scope>
    <source>
        <strain evidence="5 6">B2-1</strain>
    </source>
</reference>
<evidence type="ECO:0000256" key="3">
    <source>
        <dbReference type="ARBA" id="ARBA00023163"/>
    </source>
</evidence>
<dbReference type="STRING" id="520762.AN619_11120"/>
<dbReference type="SUPFAM" id="SSF46785">
    <property type="entry name" value="Winged helix' DNA-binding domain"/>
    <property type="match status" value="1"/>
</dbReference>
<keyword evidence="6" id="KW-1185">Reference proteome</keyword>
<dbReference type="SMART" id="SM00347">
    <property type="entry name" value="HTH_MARR"/>
    <property type="match status" value="1"/>
</dbReference>
<organism evidence="5 6">
    <name type="scientific">Thermotalea metallivorans</name>
    <dbReference type="NCBI Taxonomy" id="520762"/>
    <lineage>
        <taxon>Bacteria</taxon>
        <taxon>Bacillati</taxon>
        <taxon>Bacillota</taxon>
        <taxon>Clostridia</taxon>
        <taxon>Peptostreptococcales</taxon>
        <taxon>Thermotaleaceae</taxon>
        <taxon>Thermotalea</taxon>
    </lineage>
</organism>
<evidence type="ECO:0000313" key="5">
    <source>
        <dbReference type="EMBL" id="KXG76155.1"/>
    </source>
</evidence>